<dbReference type="InterPro" id="IPR010982">
    <property type="entry name" value="Lambda_DNA-bd_dom_sf"/>
</dbReference>
<dbReference type="PROSITE" id="PS50943">
    <property type="entry name" value="HTH_CROC1"/>
    <property type="match status" value="1"/>
</dbReference>
<proteinExistence type="predicted"/>
<sequence length="101" mass="11351">MARTTVHRPEYKALLKRVREGRVEAGLTQVAVASALGRPSSWLSDVEVGIRRLDPVELLDLCELVGLDVVQLIAEWSAEVRPKPQKKKLKPKDSSVPRRRT</sequence>
<gene>
    <name evidence="3" type="ORF">SAMN05421546_1153</name>
</gene>
<dbReference type="Pfam" id="PF13560">
    <property type="entry name" value="HTH_31"/>
    <property type="match status" value="1"/>
</dbReference>
<feature type="compositionally biased region" description="Basic and acidic residues" evidence="1">
    <location>
        <begin position="91"/>
        <end position="101"/>
    </location>
</feature>
<feature type="domain" description="HTH cro/C1-type" evidence="2">
    <location>
        <begin position="18"/>
        <end position="72"/>
    </location>
</feature>
<protein>
    <submittedName>
        <fullName evidence="3">Helix-turn-helix domain-containing protein</fullName>
    </submittedName>
</protein>
<dbReference type="AlphaFoldDB" id="A0A1N6S102"/>
<dbReference type="EMBL" id="FTLW01000002">
    <property type="protein sequence ID" value="SIQ34804.1"/>
    <property type="molecule type" value="Genomic_DNA"/>
</dbReference>
<name>A0A1N6S102_9GAMM</name>
<dbReference type="Gene3D" id="1.10.260.40">
    <property type="entry name" value="lambda repressor-like DNA-binding domains"/>
    <property type="match status" value="1"/>
</dbReference>
<organism evidence="3 4">
    <name type="scientific">Solilutibacter tolerans</name>
    <dbReference type="NCBI Taxonomy" id="1604334"/>
    <lineage>
        <taxon>Bacteria</taxon>
        <taxon>Pseudomonadati</taxon>
        <taxon>Pseudomonadota</taxon>
        <taxon>Gammaproteobacteria</taxon>
        <taxon>Lysobacterales</taxon>
        <taxon>Lysobacteraceae</taxon>
        <taxon>Solilutibacter</taxon>
    </lineage>
</organism>
<feature type="region of interest" description="Disordered" evidence="1">
    <location>
        <begin position="81"/>
        <end position="101"/>
    </location>
</feature>
<dbReference type="SUPFAM" id="SSF47413">
    <property type="entry name" value="lambda repressor-like DNA-binding domains"/>
    <property type="match status" value="1"/>
</dbReference>
<dbReference type="OrthoDB" id="9803379at2"/>
<dbReference type="InterPro" id="IPR001387">
    <property type="entry name" value="Cro/C1-type_HTH"/>
</dbReference>
<reference evidence="4" key="1">
    <citation type="submission" date="2017-01" db="EMBL/GenBank/DDBJ databases">
        <authorList>
            <person name="Varghese N."/>
            <person name="Submissions S."/>
        </authorList>
    </citation>
    <scope>NUCLEOTIDE SEQUENCE [LARGE SCALE GENOMIC DNA]</scope>
    <source>
        <strain evidence="4">UM1</strain>
    </source>
</reference>
<accession>A0A1N6S102</accession>
<evidence type="ECO:0000313" key="4">
    <source>
        <dbReference type="Proteomes" id="UP000241788"/>
    </source>
</evidence>
<evidence type="ECO:0000313" key="3">
    <source>
        <dbReference type="EMBL" id="SIQ34804.1"/>
    </source>
</evidence>
<dbReference type="GO" id="GO:0003677">
    <property type="term" value="F:DNA binding"/>
    <property type="evidence" value="ECO:0007669"/>
    <property type="project" value="InterPro"/>
</dbReference>
<dbReference type="RefSeq" id="WP_076586136.1">
    <property type="nucleotide sequence ID" value="NZ_FTLW01000002.1"/>
</dbReference>
<dbReference type="Proteomes" id="UP000241788">
    <property type="component" value="Unassembled WGS sequence"/>
</dbReference>
<dbReference type="SMART" id="SM00530">
    <property type="entry name" value="HTH_XRE"/>
    <property type="match status" value="1"/>
</dbReference>
<evidence type="ECO:0000256" key="1">
    <source>
        <dbReference type="SAM" id="MobiDB-lite"/>
    </source>
</evidence>
<dbReference type="STRING" id="1604334.SAMN05421546_1153"/>
<keyword evidence="4" id="KW-1185">Reference proteome</keyword>
<evidence type="ECO:0000259" key="2">
    <source>
        <dbReference type="PROSITE" id="PS50943"/>
    </source>
</evidence>